<accession>A0A2U1N0C6</accession>
<dbReference type="InterPro" id="IPR023213">
    <property type="entry name" value="CAT-like_dom_sf"/>
</dbReference>
<dbReference type="Gene3D" id="3.30.559.10">
    <property type="entry name" value="Chloramphenicol acetyltransferase-like domain"/>
    <property type="match status" value="3"/>
</dbReference>
<evidence type="ECO:0000259" key="4">
    <source>
        <dbReference type="Pfam" id="PF05699"/>
    </source>
</evidence>
<evidence type="ECO:0000313" key="5">
    <source>
        <dbReference type="EMBL" id="PWA66965.1"/>
    </source>
</evidence>
<reference evidence="5 6" key="1">
    <citation type="journal article" date="2018" name="Mol. Plant">
        <title>The genome of Artemisia annua provides insight into the evolution of Asteraceae family and artemisinin biosynthesis.</title>
        <authorList>
            <person name="Shen Q."/>
            <person name="Zhang L."/>
            <person name="Liao Z."/>
            <person name="Wang S."/>
            <person name="Yan T."/>
            <person name="Shi P."/>
            <person name="Liu M."/>
            <person name="Fu X."/>
            <person name="Pan Q."/>
            <person name="Wang Y."/>
            <person name="Lv Z."/>
            <person name="Lu X."/>
            <person name="Zhang F."/>
            <person name="Jiang W."/>
            <person name="Ma Y."/>
            <person name="Chen M."/>
            <person name="Hao X."/>
            <person name="Li L."/>
            <person name="Tang Y."/>
            <person name="Lv G."/>
            <person name="Zhou Y."/>
            <person name="Sun X."/>
            <person name="Brodelius P.E."/>
            <person name="Rose J.K.C."/>
            <person name="Tang K."/>
        </authorList>
    </citation>
    <scope>NUCLEOTIDE SEQUENCE [LARGE SCALE GENOMIC DNA]</scope>
    <source>
        <strain evidence="6">cv. Huhao1</strain>
        <tissue evidence="5">Leaf</tissue>
    </source>
</reference>
<organism evidence="5 6">
    <name type="scientific">Artemisia annua</name>
    <name type="common">Sweet wormwood</name>
    <dbReference type="NCBI Taxonomy" id="35608"/>
    <lineage>
        <taxon>Eukaryota</taxon>
        <taxon>Viridiplantae</taxon>
        <taxon>Streptophyta</taxon>
        <taxon>Embryophyta</taxon>
        <taxon>Tracheophyta</taxon>
        <taxon>Spermatophyta</taxon>
        <taxon>Magnoliopsida</taxon>
        <taxon>eudicotyledons</taxon>
        <taxon>Gunneridae</taxon>
        <taxon>Pentapetalae</taxon>
        <taxon>asterids</taxon>
        <taxon>campanulids</taxon>
        <taxon>Asterales</taxon>
        <taxon>Asteraceae</taxon>
        <taxon>Asteroideae</taxon>
        <taxon>Anthemideae</taxon>
        <taxon>Artemisiinae</taxon>
        <taxon>Artemisia</taxon>
    </lineage>
</organism>
<name>A0A2U1N0C6_ARTAN</name>
<dbReference type="InterPro" id="IPR008906">
    <property type="entry name" value="HATC_C_dom"/>
</dbReference>
<keyword evidence="2 5" id="KW-0808">Transferase</keyword>
<evidence type="ECO:0000313" key="6">
    <source>
        <dbReference type="Proteomes" id="UP000245207"/>
    </source>
</evidence>
<comment type="caution">
    <text evidence="5">The sequence shown here is derived from an EMBL/GenBank/DDBJ whole genome shotgun (WGS) entry which is preliminary data.</text>
</comment>
<dbReference type="FunFam" id="3.30.559.10:FF:000015">
    <property type="entry name" value="Spermidine hydroxycinnamoyl transferase"/>
    <property type="match status" value="1"/>
</dbReference>
<dbReference type="STRING" id="35608.A0A2U1N0C6"/>
<sequence length="635" mass="71719">MDIKRKTYYLFDRLIRLILTLPVSTATTERAFSAMKVCKNRLCNKMSDDFLADSLLVYIEKEIAEKIDSESVIEELKALKVTVVVIFRNLGVSSNHPRVDGSVLLDVSFKWVVIGDARGGGRMEEAGAYRLGQMMKIKVKESTLVRPAEDAPNIKLWNSNLDLLPSEYHTLTVYFYRPNVTTAANFFDTTVMKEALSRVLMMKIKVKESTLVRPAEDTPNIKLWNSNLDLLPSEYHTLTVYFYHPNVTTAANFFDTTVMKEALSRVLVPFYPVAGRFKKDQNRRIEIDCQGQGVLFVEAESDSVINDFGDFAPRLEFLKLIPTVDYSLGIESYPLLLMQVTYFKCGGVSLGVGMHHRVVDGLSAQHVINSWSEVARGLDITLPPYIDRALLRARDPPQPIFEHVEYHPPPPLNSPVLLKTSSDESITSIFKMTRDHVNILKEKCKEDDNTINYSSYEMLAGHIWKKVCKARGLTYDQDTMVYIPVDGRTRLQPKLPPGYFGNAIVMATPIAVAGKLQSNPTWYAASKIHEAITQRNNDYMRSAIDYLELQTDLNAIDRGAQSFKCPNIGISSWGKIPIYEADFGWGRPIFMGPALIPFEGLCYVLPSPNNDGGMTIIISLQAEHMKNFSKLLYDM</sequence>
<keyword evidence="6" id="KW-1185">Reference proteome</keyword>
<dbReference type="InterPro" id="IPR050317">
    <property type="entry name" value="Plant_Fungal_Acyltransferase"/>
</dbReference>
<evidence type="ECO:0000256" key="2">
    <source>
        <dbReference type="ARBA" id="ARBA00022679"/>
    </source>
</evidence>
<dbReference type="FunFam" id="3.30.559.10:FF:000008">
    <property type="entry name" value="Tryptamine hydroxycinnamoyl transferase"/>
    <property type="match status" value="1"/>
</dbReference>
<comment type="similarity">
    <text evidence="1">Belongs to the plant acyltransferase family.</text>
</comment>
<feature type="domain" description="HAT C-terminal dimerisation" evidence="4">
    <location>
        <begin position="11"/>
        <end position="62"/>
    </location>
</feature>
<dbReference type="PANTHER" id="PTHR31642">
    <property type="entry name" value="TRICHOTHECENE 3-O-ACETYLTRANSFERASE"/>
    <property type="match status" value="1"/>
</dbReference>
<evidence type="ECO:0000256" key="3">
    <source>
        <dbReference type="ARBA" id="ARBA00023315"/>
    </source>
</evidence>
<keyword evidence="3" id="KW-0012">Acyltransferase</keyword>
<dbReference type="AlphaFoldDB" id="A0A2U1N0C6"/>
<dbReference type="Pfam" id="PF02458">
    <property type="entry name" value="Transferase"/>
    <property type="match status" value="2"/>
</dbReference>
<dbReference type="OrthoDB" id="671439at2759"/>
<dbReference type="GO" id="GO:0046983">
    <property type="term" value="F:protein dimerization activity"/>
    <property type="evidence" value="ECO:0007669"/>
    <property type="project" value="InterPro"/>
</dbReference>
<gene>
    <name evidence="5" type="ORF">CTI12_AA323020</name>
</gene>
<dbReference type="PANTHER" id="PTHR31642:SF11">
    <property type="entry name" value="SHIKIMATE O-HYDROXYCINNAMOYLTRANSFERASE"/>
    <property type="match status" value="1"/>
</dbReference>
<dbReference type="EMBL" id="PKPP01003926">
    <property type="protein sequence ID" value="PWA66965.1"/>
    <property type="molecule type" value="Genomic_DNA"/>
</dbReference>
<dbReference type="Pfam" id="PF05699">
    <property type="entry name" value="Dimer_Tnp_hAT"/>
    <property type="match status" value="1"/>
</dbReference>
<evidence type="ECO:0000256" key="1">
    <source>
        <dbReference type="ARBA" id="ARBA00009861"/>
    </source>
</evidence>
<dbReference type="GO" id="GO:0050266">
    <property type="term" value="F:rosmarinate synthase activity"/>
    <property type="evidence" value="ECO:0007669"/>
    <property type="project" value="UniProtKB-ARBA"/>
</dbReference>
<proteinExistence type="inferred from homology"/>
<protein>
    <submittedName>
        <fullName evidence="5">Chloramphenicol acetyltransferase-like domain-containing protein</fullName>
    </submittedName>
</protein>
<dbReference type="Proteomes" id="UP000245207">
    <property type="component" value="Unassembled WGS sequence"/>
</dbReference>